<feature type="transmembrane region" description="Helical" evidence="8">
    <location>
        <begin position="392"/>
        <end position="413"/>
    </location>
</feature>
<feature type="domain" description="Glycosyltransferase RgtA/B/C/D-like" evidence="9">
    <location>
        <begin position="80"/>
        <end position="221"/>
    </location>
</feature>
<dbReference type="EMBL" id="CADCWJ010000701">
    <property type="protein sequence ID" value="CAA9579297.1"/>
    <property type="molecule type" value="Genomic_DNA"/>
</dbReference>
<feature type="transmembrane region" description="Helical" evidence="8">
    <location>
        <begin position="65"/>
        <end position="90"/>
    </location>
</feature>
<proteinExistence type="predicted"/>
<keyword evidence="7 8" id="KW-0472">Membrane</keyword>
<comment type="subcellular location">
    <subcellularLocation>
        <location evidence="1">Cell membrane</location>
        <topology evidence="1">Multi-pass membrane protein</topology>
    </subcellularLocation>
</comment>
<feature type="transmembrane region" description="Helical" evidence="8">
    <location>
        <begin position="177"/>
        <end position="207"/>
    </location>
</feature>
<keyword evidence="6 8" id="KW-1133">Transmembrane helix</keyword>
<gene>
    <name evidence="10" type="ORF">AVDCRST_MAG87-3170</name>
</gene>
<feature type="transmembrane region" description="Helical" evidence="8">
    <location>
        <begin position="96"/>
        <end position="117"/>
    </location>
</feature>
<dbReference type="InterPro" id="IPR038731">
    <property type="entry name" value="RgtA/B/C-like"/>
</dbReference>
<feature type="transmembrane region" description="Helical" evidence="8">
    <location>
        <begin position="138"/>
        <end position="165"/>
    </location>
</feature>
<protein>
    <recommendedName>
        <fullName evidence="9">Glycosyltransferase RgtA/B/C/D-like domain-containing protein</fullName>
    </recommendedName>
</protein>
<feature type="transmembrane region" description="Helical" evidence="8">
    <location>
        <begin position="219"/>
        <end position="239"/>
    </location>
</feature>
<keyword evidence="5 8" id="KW-0812">Transmembrane</keyword>
<dbReference type="InterPro" id="IPR050297">
    <property type="entry name" value="LipidA_mod_glycosyltrf_83"/>
</dbReference>
<keyword evidence="2" id="KW-1003">Cell membrane</keyword>
<evidence type="ECO:0000256" key="1">
    <source>
        <dbReference type="ARBA" id="ARBA00004651"/>
    </source>
</evidence>
<name>A0A6J4VHX5_9BACT</name>
<feature type="transmembrane region" description="Helical" evidence="8">
    <location>
        <begin position="20"/>
        <end position="44"/>
    </location>
</feature>
<organism evidence="10">
    <name type="scientific">uncultured Thermomicrobiales bacterium</name>
    <dbReference type="NCBI Taxonomy" id="1645740"/>
    <lineage>
        <taxon>Bacteria</taxon>
        <taxon>Pseudomonadati</taxon>
        <taxon>Thermomicrobiota</taxon>
        <taxon>Thermomicrobia</taxon>
        <taxon>Thermomicrobiales</taxon>
        <taxon>environmental samples</taxon>
    </lineage>
</organism>
<evidence type="ECO:0000256" key="2">
    <source>
        <dbReference type="ARBA" id="ARBA00022475"/>
    </source>
</evidence>
<dbReference type="GO" id="GO:0016763">
    <property type="term" value="F:pentosyltransferase activity"/>
    <property type="evidence" value="ECO:0007669"/>
    <property type="project" value="TreeGrafter"/>
</dbReference>
<dbReference type="Pfam" id="PF13231">
    <property type="entry name" value="PMT_2"/>
    <property type="match status" value="1"/>
</dbReference>
<evidence type="ECO:0000256" key="7">
    <source>
        <dbReference type="ARBA" id="ARBA00023136"/>
    </source>
</evidence>
<keyword evidence="4" id="KW-0808">Transferase</keyword>
<sequence>MPSSSRSVLRTARSTATTHWPLLAVIAAFFLSLLFIPVFADVPATDDWVYARSVEILLEESELRIFDLSVVTLVFQVIWGAYFVLIFGPITDSLFGALRLSTIVLTALSIPAVYAICRHLGADRVKSALGAAVYAFNPLTYSLGFTFMSDPQFAALMVISSWLYVKGLDRDKLDGRAILWGSVFAALAFLVRQQGLLIPFAVGIYLLASRRWWFNRDGLVMTGRVAGIPAFTLVVYGLWLSLIHGVPEQQGQFVDRIMEAGLDDSRLLIGRLIFIIVAYIGLFVLPLTLSSFVSFQRWRLPRTRIGGAFLIVWSAIIGVGAFVFFDQGRVMPYIQQFLGFHGVGPTDIVGGRPSAISPRWARPFTLVCLGSAALFGLMVAQRLGQRPSAQRASVSLFVVIGAFQVFGVLPPSYHFRDWIISVDRYLLPVVPFAICLAIWAIRDVSINTVRAWSLAALVAVFSVVATRDFIVFEDATWRVAREAANAGVPLTKLDAGPSWDGYHLYEDALARGVVQTTPWGPWWTYLFAPSTDSTYVVGSQPADGYVVIDEHEYSSWLLADPPKLYLMRRETTPGPQ</sequence>
<feature type="transmembrane region" description="Helical" evidence="8">
    <location>
        <begin position="454"/>
        <end position="472"/>
    </location>
</feature>
<evidence type="ECO:0000256" key="5">
    <source>
        <dbReference type="ARBA" id="ARBA00022692"/>
    </source>
</evidence>
<dbReference type="PANTHER" id="PTHR33908:SF11">
    <property type="entry name" value="MEMBRANE PROTEIN"/>
    <property type="match status" value="1"/>
</dbReference>
<reference evidence="10" key="1">
    <citation type="submission" date="2020-02" db="EMBL/GenBank/DDBJ databases">
        <authorList>
            <person name="Meier V. D."/>
        </authorList>
    </citation>
    <scope>NUCLEOTIDE SEQUENCE</scope>
    <source>
        <strain evidence="10">AVDCRST_MAG87</strain>
    </source>
</reference>
<feature type="transmembrane region" description="Helical" evidence="8">
    <location>
        <begin position="425"/>
        <end position="442"/>
    </location>
</feature>
<evidence type="ECO:0000256" key="3">
    <source>
        <dbReference type="ARBA" id="ARBA00022676"/>
    </source>
</evidence>
<dbReference type="GO" id="GO:0009103">
    <property type="term" value="P:lipopolysaccharide biosynthetic process"/>
    <property type="evidence" value="ECO:0007669"/>
    <property type="project" value="UniProtKB-ARBA"/>
</dbReference>
<accession>A0A6J4VHX5</accession>
<feature type="transmembrane region" description="Helical" evidence="8">
    <location>
        <begin position="268"/>
        <end position="293"/>
    </location>
</feature>
<evidence type="ECO:0000256" key="4">
    <source>
        <dbReference type="ARBA" id="ARBA00022679"/>
    </source>
</evidence>
<feature type="transmembrane region" description="Helical" evidence="8">
    <location>
        <begin position="360"/>
        <end position="380"/>
    </location>
</feature>
<keyword evidence="3" id="KW-0328">Glycosyltransferase</keyword>
<feature type="transmembrane region" description="Helical" evidence="8">
    <location>
        <begin position="305"/>
        <end position="325"/>
    </location>
</feature>
<evidence type="ECO:0000259" key="9">
    <source>
        <dbReference type="Pfam" id="PF13231"/>
    </source>
</evidence>
<evidence type="ECO:0000313" key="10">
    <source>
        <dbReference type="EMBL" id="CAA9579297.1"/>
    </source>
</evidence>
<evidence type="ECO:0000256" key="8">
    <source>
        <dbReference type="SAM" id="Phobius"/>
    </source>
</evidence>
<dbReference type="PANTHER" id="PTHR33908">
    <property type="entry name" value="MANNOSYLTRANSFERASE YKCB-RELATED"/>
    <property type="match status" value="1"/>
</dbReference>
<dbReference type="GO" id="GO:0005886">
    <property type="term" value="C:plasma membrane"/>
    <property type="evidence" value="ECO:0007669"/>
    <property type="project" value="UniProtKB-SubCell"/>
</dbReference>
<evidence type="ECO:0000256" key="6">
    <source>
        <dbReference type="ARBA" id="ARBA00022989"/>
    </source>
</evidence>
<dbReference type="AlphaFoldDB" id="A0A6J4VHX5"/>